<evidence type="ECO:0000256" key="1">
    <source>
        <dbReference type="SAM" id="MobiDB-lite"/>
    </source>
</evidence>
<evidence type="ECO:0000313" key="2">
    <source>
        <dbReference type="EMBL" id="TVU24552.1"/>
    </source>
</evidence>
<organism evidence="2 3">
    <name type="scientific">Eragrostis curvula</name>
    <name type="common">weeping love grass</name>
    <dbReference type="NCBI Taxonomy" id="38414"/>
    <lineage>
        <taxon>Eukaryota</taxon>
        <taxon>Viridiplantae</taxon>
        <taxon>Streptophyta</taxon>
        <taxon>Embryophyta</taxon>
        <taxon>Tracheophyta</taxon>
        <taxon>Spermatophyta</taxon>
        <taxon>Magnoliopsida</taxon>
        <taxon>Liliopsida</taxon>
        <taxon>Poales</taxon>
        <taxon>Poaceae</taxon>
        <taxon>PACMAD clade</taxon>
        <taxon>Chloridoideae</taxon>
        <taxon>Eragrostideae</taxon>
        <taxon>Eragrostidinae</taxon>
        <taxon>Eragrostis</taxon>
    </lineage>
</organism>
<dbReference type="EMBL" id="RWGY01000013">
    <property type="protein sequence ID" value="TVU24552.1"/>
    <property type="molecule type" value="Genomic_DNA"/>
</dbReference>
<reference evidence="2 3" key="1">
    <citation type="journal article" date="2019" name="Sci. Rep.">
        <title>A high-quality genome of Eragrostis curvula grass provides insights into Poaceae evolution and supports new strategies to enhance forage quality.</title>
        <authorList>
            <person name="Carballo J."/>
            <person name="Santos B.A.C.M."/>
            <person name="Zappacosta D."/>
            <person name="Garbus I."/>
            <person name="Selva J.P."/>
            <person name="Gallo C.A."/>
            <person name="Diaz A."/>
            <person name="Albertini E."/>
            <person name="Caccamo M."/>
            <person name="Echenique V."/>
        </authorList>
    </citation>
    <scope>NUCLEOTIDE SEQUENCE [LARGE SCALE GENOMIC DNA]</scope>
    <source>
        <strain evidence="3">cv. Victoria</strain>
        <tissue evidence="2">Leaf</tissue>
    </source>
</reference>
<feature type="non-terminal residue" evidence="2">
    <location>
        <position position="1"/>
    </location>
</feature>
<keyword evidence="3" id="KW-1185">Reference proteome</keyword>
<accession>A0A5J9ULE0</accession>
<feature type="compositionally biased region" description="Low complexity" evidence="1">
    <location>
        <begin position="32"/>
        <end position="46"/>
    </location>
</feature>
<evidence type="ECO:0000313" key="3">
    <source>
        <dbReference type="Proteomes" id="UP000324897"/>
    </source>
</evidence>
<gene>
    <name evidence="2" type="ORF">EJB05_26996</name>
</gene>
<protein>
    <submittedName>
        <fullName evidence="2">Uncharacterized protein</fullName>
    </submittedName>
</protein>
<dbReference type="Proteomes" id="UP000324897">
    <property type="component" value="Chromosome 2"/>
</dbReference>
<feature type="region of interest" description="Disordered" evidence="1">
    <location>
        <begin position="32"/>
        <end position="99"/>
    </location>
</feature>
<proteinExistence type="predicted"/>
<dbReference type="Gramene" id="TVU24552">
    <property type="protein sequence ID" value="TVU24552"/>
    <property type="gene ID" value="EJB05_26996"/>
</dbReference>
<sequence length="244" mass="26778">MPPNPNPNPKHSASDVVRLAKFPDDLKHLSSLLSSSASPFPDSSPSAVLHHPRPRAIVPSLSERCRQPRSKPPPSPSAIREPRERHHLQAPPCSSSLSAVPRWLRGQSKPASVSSPSSSVTTTKWLAARRMGSDFRRYNKCLDSGTRHSADNPQYITQGVKLSQFPFATPKSLHQDHVTRHISEGHELPELAKVLFFLNRLKSMNLSVDIQPRRSFNAKVGDFRVSGLGLWGSIGAGETLEAVG</sequence>
<name>A0A5J9ULE0_9POAL</name>
<dbReference type="AlphaFoldDB" id="A0A5J9ULE0"/>
<comment type="caution">
    <text evidence="2">The sequence shown here is derived from an EMBL/GenBank/DDBJ whole genome shotgun (WGS) entry which is preliminary data.</text>
</comment>